<dbReference type="EMBL" id="OA905944">
    <property type="protein sequence ID" value="CAD7285819.1"/>
    <property type="molecule type" value="Genomic_DNA"/>
</dbReference>
<organism evidence="2">
    <name type="scientific">Notodromas monacha</name>
    <dbReference type="NCBI Taxonomy" id="399045"/>
    <lineage>
        <taxon>Eukaryota</taxon>
        <taxon>Metazoa</taxon>
        <taxon>Ecdysozoa</taxon>
        <taxon>Arthropoda</taxon>
        <taxon>Crustacea</taxon>
        <taxon>Oligostraca</taxon>
        <taxon>Ostracoda</taxon>
        <taxon>Podocopa</taxon>
        <taxon>Podocopida</taxon>
        <taxon>Cypridocopina</taxon>
        <taxon>Cypridoidea</taxon>
        <taxon>Cyprididae</taxon>
        <taxon>Notodromas</taxon>
    </lineage>
</organism>
<evidence type="ECO:0000259" key="1">
    <source>
        <dbReference type="Pfam" id="PF14652"/>
    </source>
</evidence>
<dbReference type="EMBL" id="CAJPEX010023907">
    <property type="protein sequence ID" value="CAG0925971.1"/>
    <property type="molecule type" value="Genomic_DNA"/>
</dbReference>
<name>A0A7R9C241_9CRUS</name>
<dbReference type="InterPro" id="IPR026704">
    <property type="entry name" value="KATNIP"/>
</dbReference>
<protein>
    <recommendedName>
        <fullName evidence="1">KATNIP domain-containing protein</fullName>
    </recommendedName>
</protein>
<keyword evidence="3" id="KW-1185">Reference proteome</keyword>
<proteinExistence type="predicted"/>
<dbReference type="Proteomes" id="UP000678499">
    <property type="component" value="Unassembled WGS sequence"/>
</dbReference>
<feature type="non-terminal residue" evidence="2">
    <location>
        <position position="136"/>
    </location>
</feature>
<dbReference type="PANTHER" id="PTHR21534">
    <property type="entry name" value="KATANIN-INTERACTING PROTEIN"/>
    <property type="match status" value="1"/>
</dbReference>
<dbReference type="AlphaFoldDB" id="A0A7R9C241"/>
<sequence>MSGIQVLNQLGEPINLPTKAVSLRYPAHRASSDTVKRLLNGNNVTEDKKEMWMCPYSSSGDALIAIELPEAMNLGGIRIWNYNGSIEDTYRGAKLVRISLDDVLVSEECFIVRRGPGHTHYDFAQDVIFSKAGLAN</sequence>
<dbReference type="Pfam" id="PF14652">
    <property type="entry name" value="DUF4457"/>
    <property type="match status" value="1"/>
</dbReference>
<dbReference type="InterPro" id="IPR027859">
    <property type="entry name" value="KATNIP_dom"/>
</dbReference>
<gene>
    <name evidence="2" type="ORF">NMOB1V02_LOCUS13421</name>
</gene>
<evidence type="ECO:0000313" key="3">
    <source>
        <dbReference type="Proteomes" id="UP000678499"/>
    </source>
</evidence>
<dbReference type="OrthoDB" id="304622at2759"/>
<evidence type="ECO:0000313" key="2">
    <source>
        <dbReference type="EMBL" id="CAD7285819.1"/>
    </source>
</evidence>
<dbReference type="PANTHER" id="PTHR21534:SF0">
    <property type="entry name" value="KATANIN-INTERACTING PROTEIN"/>
    <property type="match status" value="1"/>
</dbReference>
<feature type="domain" description="KATNIP" evidence="1">
    <location>
        <begin position="2"/>
        <end position="132"/>
    </location>
</feature>
<reference evidence="2" key="1">
    <citation type="submission" date="2020-11" db="EMBL/GenBank/DDBJ databases">
        <authorList>
            <person name="Tran Van P."/>
        </authorList>
    </citation>
    <scope>NUCLEOTIDE SEQUENCE</scope>
</reference>
<accession>A0A7R9C241</accession>